<dbReference type="Gene3D" id="3.40.640.10">
    <property type="entry name" value="Type I PLP-dependent aspartate aminotransferase-like (Major domain)"/>
    <property type="match status" value="1"/>
</dbReference>
<comment type="similarity">
    <text evidence="2">Belongs to the class-V pyridoxal-phosphate-dependent aminotransferase family. NifS/IscS subfamily.</text>
</comment>
<evidence type="ECO:0000313" key="10">
    <source>
        <dbReference type="EMBL" id="PIV25575.1"/>
    </source>
</evidence>
<dbReference type="PANTHER" id="PTHR11601">
    <property type="entry name" value="CYSTEINE DESULFURYLASE FAMILY MEMBER"/>
    <property type="match status" value="1"/>
</dbReference>
<evidence type="ECO:0000256" key="1">
    <source>
        <dbReference type="ARBA" id="ARBA00001933"/>
    </source>
</evidence>
<dbReference type="SUPFAM" id="SSF53383">
    <property type="entry name" value="PLP-dependent transferases"/>
    <property type="match status" value="1"/>
</dbReference>
<name>A0A2M7CIW6_9BACT</name>
<keyword evidence="4" id="KW-0479">Metal-binding</keyword>
<dbReference type="InterPro" id="IPR000192">
    <property type="entry name" value="Aminotrans_V_dom"/>
</dbReference>
<keyword evidence="6" id="KW-0408">Iron</keyword>
<evidence type="ECO:0000256" key="4">
    <source>
        <dbReference type="ARBA" id="ARBA00022723"/>
    </source>
</evidence>
<evidence type="ECO:0000256" key="7">
    <source>
        <dbReference type="ARBA" id="ARBA00023014"/>
    </source>
</evidence>
<dbReference type="Gene3D" id="1.10.260.50">
    <property type="match status" value="1"/>
</dbReference>
<dbReference type="GO" id="GO:0046872">
    <property type="term" value="F:metal ion binding"/>
    <property type="evidence" value="ECO:0007669"/>
    <property type="project" value="UniProtKB-KW"/>
</dbReference>
<organism evidence="10 11">
    <name type="scientific">Candidatus Berkelbacteria bacterium CG03_land_8_20_14_0_80_40_36</name>
    <dbReference type="NCBI Taxonomy" id="1974509"/>
    <lineage>
        <taxon>Bacteria</taxon>
        <taxon>Candidatus Berkelbacteria</taxon>
    </lineage>
</organism>
<dbReference type="InterPro" id="IPR016454">
    <property type="entry name" value="Cysteine_dSase"/>
</dbReference>
<dbReference type="InterPro" id="IPR015421">
    <property type="entry name" value="PyrdxlP-dep_Trfase_major"/>
</dbReference>
<evidence type="ECO:0000256" key="6">
    <source>
        <dbReference type="ARBA" id="ARBA00023004"/>
    </source>
</evidence>
<feature type="domain" description="Aminotransferase class V" evidence="9">
    <location>
        <begin position="18"/>
        <end position="388"/>
    </location>
</feature>
<sequence>MSKNKHQNKKVSGAKKLVYLDYASTTPTASEVSAAMAPYWSEKFGNPSNLYQIGRIAFDALESARFLVAKNFNCDPSEIIFTSGGTESCNLALRGMAKYFRAGHIITTNVEHHAVKNTADVLSREHFTVSIAPVEKNGIVNLEQIKKLIREDTFLISVMWVNNEIGTIQPIEKISRFIRKENVRRISKGLNKIYIHTDACQAVPYIKIDLSKIGIDLLSFNGSKVYGPKGAGGLFIRQKTPILPIMAGGEQELGIRPGTQSPALAVGLAKALDIISKKRATENIRLQKLRDWLWVKLAKKYPKIIFNGDKQIRIPSNINFSVPGVEGEAMTLMLDQEGIMASTGSACASNDLKPSYVLVAISLSDELAHSSIRLTLGKFTVKSDLEYFLIAFDKVYKKLKIIGT</sequence>
<dbReference type="GO" id="GO:0051536">
    <property type="term" value="F:iron-sulfur cluster binding"/>
    <property type="evidence" value="ECO:0007669"/>
    <property type="project" value="UniProtKB-KW"/>
</dbReference>
<dbReference type="Proteomes" id="UP000229966">
    <property type="component" value="Unassembled WGS sequence"/>
</dbReference>
<dbReference type="PANTHER" id="PTHR11601:SF34">
    <property type="entry name" value="CYSTEINE DESULFURASE"/>
    <property type="match status" value="1"/>
</dbReference>
<proteinExistence type="inferred from homology"/>
<dbReference type="PIRSF" id="PIRSF005572">
    <property type="entry name" value="NifS"/>
    <property type="match status" value="1"/>
</dbReference>
<comment type="catalytic activity">
    <reaction evidence="8">
        <text>(sulfur carrier)-H + L-cysteine = (sulfur carrier)-SH + L-alanine</text>
        <dbReference type="Rhea" id="RHEA:43892"/>
        <dbReference type="Rhea" id="RHEA-COMP:14737"/>
        <dbReference type="Rhea" id="RHEA-COMP:14739"/>
        <dbReference type="ChEBI" id="CHEBI:29917"/>
        <dbReference type="ChEBI" id="CHEBI:35235"/>
        <dbReference type="ChEBI" id="CHEBI:57972"/>
        <dbReference type="ChEBI" id="CHEBI:64428"/>
        <dbReference type="EC" id="2.8.1.7"/>
    </reaction>
</comment>
<evidence type="ECO:0000256" key="3">
    <source>
        <dbReference type="ARBA" id="ARBA00022679"/>
    </source>
</evidence>
<dbReference type="InterPro" id="IPR015424">
    <property type="entry name" value="PyrdxlP-dep_Trfase"/>
</dbReference>
<evidence type="ECO:0000259" key="9">
    <source>
        <dbReference type="Pfam" id="PF00266"/>
    </source>
</evidence>
<reference evidence="11" key="1">
    <citation type="submission" date="2017-09" db="EMBL/GenBank/DDBJ databases">
        <title>Depth-based differentiation of microbial function through sediment-hosted aquifers and enrichment of novel symbionts in the deep terrestrial subsurface.</title>
        <authorList>
            <person name="Probst A.J."/>
            <person name="Ladd B."/>
            <person name="Jarett J.K."/>
            <person name="Geller-Mcgrath D.E."/>
            <person name="Sieber C.M.K."/>
            <person name="Emerson J.B."/>
            <person name="Anantharaman K."/>
            <person name="Thomas B.C."/>
            <person name="Malmstrom R."/>
            <person name="Stieglmeier M."/>
            <person name="Klingl A."/>
            <person name="Woyke T."/>
            <person name="Ryan C.M."/>
            <person name="Banfield J.F."/>
        </authorList>
    </citation>
    <scope>NUCLEOTIDE SEQUENCE [LARGE SCALE GENOMIC DNA]</scope>
</reference>
<keyword evidence="7" id="KW-0411">Iron-sulfur</keyword>
<dbReference type="EMBL" id="PEUM01000022">
    <property type="protein sequence ID" value="PIV25575.1"/>
    <property type="molecule type" value="Genomic_DNA"/>
</dbReference>
<evidence type="ECO:0000256" key="8">
    <source>
        <dbReference type="ARBA" id="ARBA00050776"/>
    </source>
</evidence>
<evidence type="ECO:0000256" key="2">
    <source>
        <dbReference type="ARBA" id="ARBA00006490"/>
    </source>
</evidence>
<dbReference type="InterPro" id="IPR015422">
    <property type="entry name" value="PyrdxlP-dep_Trfase_small"/>
</dbReference>
<dbReference type="GO" id="GO:0031071">
    <property type="term" value="F:cysteine desulfurase activity"/>
    <property type="evidence" value="ECO:0007669"/>
    <property type="project" value="UniProtKB-EC"/>
</dbReference>
<protein>
    <submittedName>
        <fullName evidence="10">Cysteine desulfurase NifS</fullName>
    </submittedName>
</protein>
<gene>
    <name evidence="10" type="ORF">COS38_00845</name>
</gene>
<keyword evidence="3" id="KW-0808">Transferase</keyword>
<dbReference type="AlphaFoldDB" id="A0A2M7CIW6"/>
<dbReference type="Pfam" id="PF00266">
    <property type="entry name" value="Aminotran_5"/>
    <property type="match status" value="1"/>
</dbReference>
<comment type="cofactor">
    <cofactor evidence="1">
        <name>pyridoxal 5'-phosphate</name>
        <dbReference type="ChEBI" id="CHEBI:597326"/>
    </cofactor>
</comment>
<accession>A0A2M7CIW6</accession>
<dbReference type="Gene3D" id="3.90.1150.10">
    <property type="entry name" value="Aspartate Aminotransferase, domain 1"/>
    <property type="match status" value="1"/>
</dbReference>
<evidence type="ECO:0000256" key="5">
    <source>
        <dbReference type="ARBA" id="ARBA00022898"/>
    </source>
</evidence>
<keyword evidence="5" id="KW-0663">Pyridoxal phosphate</keyword>
<comment type="caution">
    <text evidence="10">The sequence shown here is derived from an EMBL/GenBank/DDBJ whole genome shotgun (WGS) entry which is preliminary data.</text>
</comment>
<evidence type="ECO:0000313" key="11">
    <source>
        <dbReference type="Proteomes" id="UP000229966"/>
    </source>
</evidence>